<dbReference type="NCBIfam" id="TIGR00966">
    <property type="entry name" value="transloc_SecF"/>
    <property type="match status" value="1"/>
</dbReference>
<keyword evidence="7 10" id="KW-1133">Transmembrane helix</keyword>
<dbReference type="InterPro" id="IPR005665">
    <property type="entry name" value="SecF_bac"/>
</dbReference>
<dbReference type="InterPro" id="IPR022645">
    <property type="entry name" value="SecD/SecF_bac"/>
</dbReference>
<feature type="transmembrane region" description="Helical" evidence="10">
    <location>
        <begin position="47"/>
        <end position="73"/>
    </location>
</feature>
<keyword evidence="5 10" id="KW-0812">Transmembrane</keyword>
<dbReference type="InterPro" id="IPR048634">
    <property type="entry name" value="SecD_SecF_C"/>
</dbReference>
<keyword evidence="3" id="KW-0813">Transport</keyword>
<proteinExistence type="predicted"/>
<accession>X1B0J0</accession>
<dbReference type="PANTHER" id="PTHR30081:SF8">
    <property type="entry name" value="PROTEIN TRANSLOCASE SUBUNIT SECF"/>
    <property type="match status" value="1"/>
</dbReference>
<keyword evidence="4" id="KW-1003">Cell membrane</keyword>
<dbReference type="GO" id="GO:0005886">
    <property type="term" value="C:plasma membrane"/>
    <property type="evidence" value="ECO:0007669"/>
    <property type="project" value="UniProtKB-SubCell"/>
</dbReference>
<dbReference type="GO" id="GO:0015450">
    <property type="term" value="F:protein-transporting ATPase activity"/>
    <property type="evidence" value="ECO:0007669"/>
    <property type="project" value="InterPro"/>
</dbReference>
<gene>
    <name evidence="12" type="ORF">S01H4_25035</name>
</gene>
<dbReference type="Pfam" id="PF02355">
    <property type="entry name" value="SecD_SecF_C"/>
    <property type="match status" value="1"/>
</dbReference>
<protein>
    <recommendedName>
        <fullName evidence="2">Protein translocase subunit SecF</fullName>
    </recommendedName>
</protein>
<evidence type="ECO:0000313" key="12">
    <source>
        <dbReference type="EMBL" id="GAG89219.1"/>
    </source>
</evidence>
<evidence type="ECO:0000256" key="4">
    <source>
        <dbReference type="ARBA" id="ARBA00022475"/>
    </source>
</evidence>
<dbReference type="Gene3D" id="1.20.1640.10">
    <property type="entry name" value="Multidrug efflux transporter AcrB transmembrane domain"/>
    <property type="match status" value="1"/>
</dbReference>
<evidence type="ECO:0000256" key="8">
    <source>
        <dbReference type="ARBA" id="ARBA00023010"/>
    </source>
</evidence>
<keyword evidence="9 10" id="KW-0472">Membrane</keyword>
<evidence type="ECO:0000256" key="3">
    <source>
        <dbReference type="ARBA" id="ARBA00022448"/>
    </source>
</evidence>
<evidence type="ECO:0000256" key="1">
    <source>
        <dbReference type="ARBA" id="ARBA00004651"/>
    </source>
</evidence>
<feature type="transmembrane region" description="Helical" evidence="10">
    <location>
        <begin position="156"/>
        <end position="181"/>
    </location>
</feature>
<dbReference type="PRINTS" id="PR01755">
    <property type="entry name" value="SECFTRNLCASE"/>
</dbReference>
<dbReference type="InterPro" id="IPR022813">
    <property type="entry name" value="SecD/SecF_arch_bac"/>
</dbReference>
<feature type="non-terminal residue" evidence="12">
    <location>
        <position position="1"/>
    </location>
</feature>
<dbReference type="NCBIfam" id="TIGR00916">
    <property type="entry name" value="2A0604s01"/>
    <property type="match status" value="1"/>
</dbReference>
<name>X1B0J0_9ZZZZ</name>
<dbReference type="InterPro" id="IPR055344">
    <property type="entry name" value="SecD_SecF_C_bact"/>
</dbReference>
<evidence type="ECO:0000259" key="11">
    <source>
        <dbReference type="Pfam" id="PF02355"/>
    </source>
</evidence>
<sequence>KTYGRLSSEKVGPTIADDIKVQSIWAIAFSLVVIFLYIFIRFRNWQFGLGALTALIHDTLIVLGIFSLCYSIMPFSLEIDQAFIAAILMVVGYSINDTVVIYDRIREYIGLYKKRERTEIINSALNSVLSRTFSTSLSTFVVLLAVFVFGGEVIRGFTFALVIGIIVGTYSSLFIAAPVVYDTIRKAETTRVLKGKRVT</sequence>
<comment type="subcellular location">
    <subcellularLocation>
        <location evidence="1">Cell membrane</location>
        <topology evidence="1">Multi-pass membrane protein</topology>
    </subcellularLocation>
</comment>
<evidence type="ECO:0000256" key="7">
    <source>
        <dbReference type="ARBA" id="ARBA00022989"/>
    </source>
</evidence>
<dbReference type="PANTHER" id="PTHR30081">
    <property type="entry name" value="PROTEIN-EXPORT MEMBRANE PROTEIN SEC"/>
    <property type="match status" value="1"/>
</dbReference>
<dbReference type="EMBL" id="BART01011856">
    <property type="protein sequence ID" value="GAG89219.1"/>
    <property type="molecule type" value="Genomic_DNA"/>
</dbReference>
<organism evidence="12">
    <name type="scientific">marine sediment metagenome</name>
    <dbReference type="NCBI Taxonomy" id="412755"/>
    <lineage>
        <taxon>unclassified sequences</taxon>
        <taxon>metagenomes</taxon>
        <taxon>ecological metagenomes</taxon>
    </lineage>
</organism>
<feature type="transmembrane region" description="Helical" evidence="10">
    <location>
        <begin position="23"/>
        <end position="40"/>
    </location>
</feature>
<evidence type="ECO:0000256" key="10">
    <source>
        <dbReference type="SAM" id="Phobius"/>
    </source>
</evidence>
<dbReference type="SUPFAM" id="SSF82866">
    <property type="entry name" value="Multidrug efflux transporter AcrB transmembrane domain"/>
    <property type="match status" value="1"/>
</dbReference>
<dbReference type="GO" id="GO:0006886">
    <property type="term" value="P:intracellular protein transport"/>
    <property type="evidence" value="ECO:0007669"/>
    <property type="project" value="InterPro"/>
</dbReference>
<keyword evidence="6" id="KW-0653">Protein transport</keyword>
<feature type="transmembrane region" description="Helical" evidence="10">
    <location>
        <begin position="123"/>
        <end position="150"/>
    </location>
</feature>
<feature type="transmembrane region" description="Helical" evidence="10">
    <location>
        <begin position="79"/>
        <end position="102"/>
    </location>
</feature>
<comment type="caution">
    <text evidence="12">The sequence shown here is derived from an EMBL/GenBank/DDBJ whole genome shotgun (WGS) entry which is preliminary data.</text>
</comment>
<feature type="domain" description="Protein export membrane protein SecD/SecF C-terminal" evidence="11">
    <location>
        <begin position="5"/>
        <end position="184"/>
    </location>
</feature>
<keyword evidence="8" id="KW-0811">Translocation</keyword>
<evidence type="ECO:0000256" key="6">
    <source>
        <dbReference type="ARBA" id="ARBA00022927"/>
    </source>
</evidence>
<evidence type="ECO:0000256" key="2">
    <source>
        <dbReference type="ARBA" id="ARBA00015792"/>
    </source>
</evidence>
<reference evidence="12" key="1">
    <citation type="journal article" date="2014" name="Front. Microbiol.">
        <title>High frequency of phylogenetically diverse reductive dehalogenase-homologous genes in deep subseafloor sedimentary metagenomes.</title>
        <authorList>
            <person name="Kawai M."/>
            <person name="Futagami T."/>
            <person name="Toyoda A."/>
            <person name="Takaki Y."/>
            <person name="Nishi S."/>
            <person name="Hori S."/>
            <person name="Arai W."/>
            <person name="Tsubouchi T."/>
            <person name="Morono Y."/>
            <person name="Uchiyama I."/>
            <person name="Ito T."/>
            <person name="Fujiyama A."/>
            <person name="Inagaki F."/>
            <person name="Takami H."/>
        </authorList>
    </citation>
    <scope>NUCLEOTIDE SEQUENCE</scope>
    <source>
        <strain evidence="12">Expedition CK06-06</strain>
    </source>
</reference>
<dbReference type="AlphaFoldDB" id="X1B0J0"/>
<evidence type="ECO:0000256" key="5">
    <source>
        <dbReference type="ARBA" id="ARBA00022692"/>
    </source>
</evidence>
<evidence type="ECO:0000256" key="9">
    <source>
        <dbReference type="ARBA" id="ARBA00023136"/>
    </source>
</evidence>